<evidence type="ECO:0000313" key="3">
    <source>
        <dbReference type="RefSeq" id="XP_022256244.1"/>
    </source>
</evidence>
<dbReference type="GeneID" id="106471914"/>
<dbReference type="InterPro" id="IPR039494">
    <property type="entry name" value="F8A"/>
</dbReference>
<dbReference type="PANTHER" id="PTHR16797">
    <property type="entry name" value="FACTOR VIII-ASSOCIATED GENE 1"/>
    <property type="match status" value="1"/>
</dbReference>
<dbReference type="Gene3D" id="1.25.40.10">
    <property type="entry name" value="Tetratricopeptide repeat domain"/>
    <property type="match status" value="1"/>
</dbReference>
<proteinExistence type="predicted"/>
<dbReference type="PANTHER" id="PTHR16797:SF4">
    <property type="entry name" value="40-KDA HUNTINGTIN-ASSOCIATED PROTEIN"/>
    <property type="match status" value="1"/>
</dbReference>
<accession>A0ABM1TK38</accession>
<keyword evidence="1" id="KW-1185">Reference proteome</keyword>
<dbReference type="RefSeq" id="XP_013787993.1">
    <property type="nucleotide sequence ID" value="XM_013932539.2"/>
</dbReference>
<protein>
    <submittedName>
        <fullName evidence="2">Factor VIII intron 22 protein-like isoform X1</fullName>
    </submittedName>
    <submittedName>
        <fullName evidence="3">Factor VIII intron 22 protein-like isoform X2</fullName>
    </submittedName>
</protein>
<name>A0ABM1TK38_LIMPO</name>
<dbReference type="Pfam" id="PF14938">
    <property type="entry name" value="SNAP"/>
    <property type="match status" value="1"/>
</dbReference>
<dbReference type="InterPro" id="IPR011990">
    <property type="entry name" value="TPR-like_helical_dom_sf"/>
</dbReference>
<dbReference type="SUPFAM" id="SSF48452">
    <property type="entry name" value="TPR-like"/>
    <property type="match status" value="1"/>
</dbReference>
<reference evidence="2 3" key="1">
    <citation type="submission" date="2025-05" db="UniProtKB">
        <authorList>
            <consortium name="RefSeq"/>
        </authorList>
    </citation>
    <scope>IDENTIFICATION</scope>
    <source>
        <tissue evidence="2 3">Muscle</tissue>
    </source>
</reference>
<sequence length="291" mass="32331">MEATRSDVLGQYRTISLKLKKRFLRKPNVAEASEQFGLLAKELQQQECPHYAAFCCLAVARCEHTLGNAVGETQALVDGARSFLEAEQQNHQLNCPSFDEHLNAAISCYNHAVKVHLEEKQPSLAASLCMELGQTLRLLGKIKEATAHFQKAAELLSHCVADYLNVLDLVASCKIQLGDYDGALNVLTEMSLVAEEQGVSPTDNHVFGVFASLLAKIEVTRVLLLLLLQPSPQKLKSEHAETLEKYTWEVDEVNNSAGYLCEDLFLLLQSLVMACQSCDIETLKLLQKDLW</sequence>
<organism evidence="1 3">
    <name type="scientific">Limulus polyphemus</name>
    <name type="common">Atlantic horseshoe crab</name>
    <dbReference type="NCBI Taxonomy" id="6850"/>
    <lineage>
        <taxon>Eukaryota</taxon>
        <taxon>Metazoa</taxon>
        <taxon>Ecdysozoa</taxon>
        <taxon>Arthropoda</taxon>
        <taxon>Chelicerata</taxon>
        <taxon>Merostomata</taxon>
        <taxon>Xiphosura</taxon>
        <taxon>Limulidae</taxon>
        <taxon>Limulus</taxon>
    </lineage>
</organism>
<dbReference type="Proteomes" id="UP000694941">
    <property type="component" value="Unplaced"/>
</dbReference>
<dbReference type="RefSeq" id="XP_022256244.1">
    <property type="nucleotide sequence ID" value="XM_022400536.1"/>
</dbReference>
<evidence type="ECO:0000313" key="1">
    <source>
        <dbReference type="Proteomes" id="UP000694941"/>
    </source>
</evidence>
<evidence type="ECO:0000313" key="2">
    <source>
        <dbReference type="RefSeq" id="XP_013787993.1"/>
    </source>
</evidence>
<gene>
    <name evidence="2 3" type="primary">LOC106471914</name>
</gene>